<organism evidence="1 2">
    <name type="scientific">Artemia franciscana</name>
    <name type="common">Brine shrimp</name>
    <name type="synonym">Artemia sanfranciscana</name>
    <dbReference type="NCBI Taxonomy" id="6661"/>
    <lineage>
        <taxon>Eukaryota</taxon>
        <taxon>Metazoa</taxon>
        <taxon>Ecdysozoa</taxon>
        <taxon>Arthropoda</taxon>
        <taxon>Crustacea</taxon>
        <taxon>Branchiopoda</taxon>
        <taxon>Anostraca</taxon>
        <taxon>Artemiidae</taxon>
        <taxon>Artemia</taxon>
    </lineage>
</organism>
<sequence>MNKARFSLFNSSIVLSEEGKMKRLHIGSNQATKGSRLFYASSGYETKPAPTVYSDQSLRKAYHNKNTEQEQNKRTYHMRTQCIVKYPIHKVIEQSRREDLLLFYYELNWELVNFVLIESKLGD</sequence>
<dbReference type="AlphaFoldDB" id="A0AA88HJH4"/>
<name>A0AA88HJH4_ARTSF</name>
<protein>
    <submittedName>
        <fullName evidence="1">Uncharacterized protein</fullName>
    </submittedName>
</protein>
<accession>A0AA88HJH4</accession>
<keyword evidence="2" id="KW-1185">Reference proteome</keyword>
<comment type="caution">
    <text evidence="1">The sequence shown here is derived from an EMBL/GenBank/DDBJ whole genome shotgun (WGS) entry which is preliminary data.</text>
</comment>
<gene>
    <name evidence="1" type="ORF">QYM36_011202</name>
</gene>
<reference evidence="1" key="1">
    <citation type="submission" date="2023-07" db="EMBL/GenBank/DDBJ databases">
        <title>Chromosome-level genome assembly of Artemia franciscana.</title>
        <authorList>
            <person name="Jo E."/>
        </authorList>
    </citation>
    <scope>NUCLEOTIDE SEQUENCE</scope>
    <source>
        <tissue evidence="1">Whole body</tissue>
    </source>
</reference>
<dbReference type="EMBL" id="JAVRJZ010000015">
    <property type="protein sequence ID" value="KAK2712433.1"/>
    <property type="molecule type" value="Genomic_DNA"/>
</dbReference>
<evidence type="ECO:0000313" key="2">
    <source>
        <dbReference type="Proteomes" id="UP001187531"/>
    </source>
</evidence>
<evidence type="ECO:0000313" key="1">
    <source>
        <dbReference type="EMBL" id="KAK2712433.1"/>
    </source>
</evidence>
<dbReference type="Proteomes" id="UP001187531">
    <property type="component" value="Unassembled WGS sequence"/>
</dbReference>
<proteinExistence type="predicted"/>